<evidence type="ECO:0000313" key="4">
    <source>
        <dbReference type="EMBL" id="KAK3370474.1"/>
    </source>
</evidence>
<comment type="caution">
    <text evidence="4">The sequence shown here is derived from an EMBL/GenBank/DDBJ whole genome shotgun (WGS) entry which is preliminary data.</text>
</comment>
<keyword evidence="2" id="KW-1133">Transmembrane helix</keyword>
<keyword evidence="2" id="KW-0472">Membrane</keyword>
<protein>
    <submittedName>
        <fullName evidence="4">Chalcone-flavanone isomerase-domain-containing protein</fullName>
    </submittedName>
</protein>
<evidence type="ECO:0000256" key="2">
    <source>
        <dbReference type="SAM" id="Phobius"/>
    </source>
</evidence>
<feature type="domain" description="Chalcone isomerase" evidence="3">
    <location>
        <begin position="176"/>
        <end position="384"/>
    </location>
</feature>
<dbReference type="GO" id="GO:0016872">
    <property type="term" value="F:intramolecular lyase activity"/>
    <property type="evidence" value="ECO:0007669"/>
    <property type="project" value="InterPro"/>
</dbReference>
<keyword evidence="2" id="KW-0812">Transmembrane</keyword>
<reference evidence="4" key="2">
    <citation type="submission" date="2023-06" db="EMBL/GenBank/DDBJ databases">
        <authorList>
            <consortium name="Lawrence Berkeley National Laboratory"/>
            <person name="Haridas S."/>
            <person name="Hensen N."/>
            <person name="Bonometti L."/>
            <person name="Westerberg I."/>
            <person name="Brannstrom I.O."/>
            <person name="Guillou S."/>
            <person name="Cros-Aarteil S."/>
            <person name="Calhoun S."/>
            <person name="Kuo A."/>
            <person name="Mondo S."/>
            <person name="Pangilinan J."/>
            <person name="Riley R."/>
            <person name="LaButti K."/>
            <person name="Andreopoulos B."/>
            <person name="Lipzen A."/>
            <person name="Chen C."/>
            <person name="Yanf M."/>
            <person name="Daum C."/>
            <person name="Ng V."/>
            <person name="Clum A."/>
            <person name="Steindorff A."/>
            <person name="Ohm R."/>
            <person name="Martin F."/>
            <person name="Silar P."/>
            <person name="Natvig D."/>
            <person name="Lalanne C."/>
            <person name="Gautier V."/>
            <person name="Ament-velasquez S.L."/>
            <person name="Kruys A."/>
            <person name="Hutchinson M.I."/>
            <person name="Powell A.J."/>
            <person name="Barry K."/>
            <person name="Miller A.N."/>
            <person name="Grigoriev I.V."/>
            <person name="Debuchy R."/>
            <person name="Gladieux P."/>
            <person name="Thoren M.H."/>
            <person name="Johannesson H."/>
        </authorList>
    </citation>
    <scope>NUCLEOTIDE SEQUENCE</scope>
    <source>
        <strain evidence="4">CBS 232.78</strain>
    </source>
</reference>
<evidence type="ECO:0000313" key="5">
    <source>
        <dbReference type="Proteomes" id="UP001285441"/>
    </source>
</evidence>
<gene>
    <name evidence="4" type="ORF">B0H63DRAFT_514584</name>
</gene>
<dbReference type="PANTHER" id="PTHR47284">
    <property type="entry name" value="FATTY-ACID-BINDING PROTEIN 2"/>
    <property type="match status" value="1"/>
</dbReference>
<organism evidence="4 5">
    <name type="scientific">Podospora didyma</name>
    <dbReference type="NCBI Taxonomy" id="330526"/>
    <lineage>
        <taxon>Eukaryota</taxon>
        <taxon>Fungi</taxon>
        <taxon>Dikarya</taxon>
        <taxon>Ascomycota</taxon>
        <taxon>Pezizomycotina</taxon>
        <taxon>Sordariomycetes</taxon>
        <taxon>Sordariomycetidae</taxon>
        <taxon>Sordariales</taxon>
        <taxon>Podosporaceae</taxon>
        <taxon>Podospora</taxon>
    </lineage>
</organism>
<dbReference type="Proteomes" id="UP001285441">
    <property type="component" value="Unassembled WGS sequence"/>
</dbReference>
<sequence length="410" mass="45444">MLRQPTTTAALRQQLRRPATLCDSLRTPARRRTFLSRREIAPSSRAVENLNVRRLSEKSQEYQRNRRIFLWSGLMAGIVSFTYTAYQLKKELAKPVQADSGLPETDPLARADAVDRKVVTHDTDGREIVATGNSTVPTFPRTIDLPAYASPTSDESSNTSAGHLATPGLSASTIDTEYTLVGLGSRTVTFIGIQVYVVGFYVATADIAALQSALIKKVDPIATTLVPGERDQLRDQLLHPVEGQKRWNDLLAQGIPARSVFRVVPVRDTDFHHLRDGFVRAIQGRTAELPGNAAQDETFGEAMRQFRAIFNRGSVPKRKELLLLRDEKGKLSIAYDDGGSKKEGLPVGRRLIGVVDDERVSRALWLNYLAGKNVASEPARKNIVEGIMEFVERPVGTVASQVMQIYNRHN</sequence>
<dbReference type="InterPro" id="IPR036298">
    <property type="entry name" value="Chalcone_isomerase_sf"/>
</dbReference>
<proteinExistence type="predicted"/>
<dbReference type="Gene3D" id="3.50.70.10">
    <property type="match status" value="1"/>
</dbReference>
<reference evidence="4" key="1">
    <citation type="journal article" date="2023" name="Mol. Phylogenet. Evol.">
        <title>Genome-scale phylogeny and comparative genomics of the fungal order Sordariales.</title>
        <authorList>
            <person name="Hensen N."/>
            <person name="Bonometti L."/>
            <person name="Westerberg I."/>
            <person name="Brannstrom I.O."/>
            <person name="Guillou S."/>
            <person name="Cros-Aarteil S."/>
            <person name="Calhoun S."/>
            <person name="Haridas S."/>
            <person name="Kuo A."/>
            <person name="Mondo S."/>
            <person name="Pangilinan J."/>
            <person name="Riley R."/>
            <person name="LaButti K."/>
            <person name="Andreopoulos B."/>
            <person name="Lipzen A."/>
            <person name="Chen C."/>
            <person name="Yan M."/>
            <person name="Daum C."/>
            <person name="Ng V."/>
            <person name="Clum A."/>
            <person name="Steindorff A."/>
            <person name="Ohm R.A."/>
            <person name="Martin F."/>
            <person name="Silar P."/>
            <person name="Natvig D.O."/>
            <person name="Lalanne C."/>
            <person name="Gautier V."/>
            <person name="Ament-Velasquez S.L."/>
            <person name="Kruys A."/>
            <person name="Hutchinson M.I."/>
            <person name="Powell A.J."/>
            <person name="Barry K."/>
            <person name="Miller A.N."/>
            <person name="Grigoriev I.V."/>
            <person name="Debuchy R."/>
            <person name="Gladieux P."/>
            <person name="Hiltunen Thoren M."/>
            <person name="Johannesson H."/>
        </authorList>
    </citation>
    <scope>NUCLEOTIDE SEQUENCE</scope>
    <source>
        <strain evidence="4">CBS 232.78</strain>
    </source>
</reference>
<dbReference type="InterPro" id="IPR016087">
    <property type="entry name" value="Chalcone_isomerase"/>
</dbReference>
<evidence type="ECO:0000259" key="3">
    <source>
        <dbReference type="Pfam" id="PF16035"/>
    </source>
</evidence>
<keyword evidence="5" id="KW-1185">Reference proteome</keyword>
<feature type="transmembrane region" description="Helical" evidence="2">
    <location>
        <begin position="68"/>
        <end position="86"/>
    </location>
</feature>
<keyword evidence="4" id="KW-0413">Isomerase</keyword>
<accession>A0AAE0K609</accession>
<dbReference type="InterPro" id="IPR016088">
    <property type="entry name" value="Chalcone_isomerase_3-sand"/>
</dbReference>
<name>A0AAE0K609_9PEZI</name>
<dbReference type="PANTHER" id="PTHR47284:SF3">
    <property type="entry name" value="FATTY-ACID-BINDING PROTEIN 2"/>
    <property type="match status" value="1"/>
</dbReference>
<evidence type="ECO:0000256" key="1">
    <source>
        <dbReference type="SAM" id="MobiDB-lite"/>
    </source>
</evidence>
<dbReference type="AlphaFoldDB" id="A0AAE0K609"/>
<dbReference type="EMBL" id="JAULSW010000009">
    <property type="protein sequence ID" value="KAK3370474.1"/>
    <property type="molecule type" value="Genomic_DNA"/>
</dbReference>
<feature type="region of interest" description="Disordered" evidence="1">
    <location>
        <begin position="145"/>
        <end position="166"/>
    </location>
</feature>
<dbReference type="Pfam" id="PF16035">
    <property type="entry name" value="Chalcone_2"/>
    <property type="match status" value="1"/>
</dbReference>
<dbReference type="SUPFAM" id="SSF54626">
    <property type="entry name" value="Chalcone isomerase"/>
    <property type="match status" value="1"/>
</dbReference>
<feature type="compositionally biased region" description="Polar residues" evidence="1">
    <location>
        <begin position="150"/>
        <end position="161"/>
    </location>
</feature>